<dbReference type="RefSeq" id="WP_110290480.1">
    <property type="nucleotide sequence ID" value="NZ_QICS01000002.1"/>
</dbReference>
<feature type="transmembrane region" description="Helical" evidence="1">
    <location>
        <begin position="12"/>
        <end position="32"/>
    </location>
</feature>
<sequence length="255" mass="29172">MKNSIRTKLLSCIFVIICLVLVIAGFMVDTLWATSDNIYKSLLLVIMSTGASIFGAAAAWEVICKRSFAKEILNLGGVTDNYIESGIEHIYTKFKDVNWQNELKDVKEFTVFLSYGYTWRNQNRQILETLGHKYGFTVILPDYHDTELVDELDRRFGYGKYSNPGDKKTSMADQIRSAAKDFLSMGGKVKLFNGTICSTYYLYDIKCLYAPFKHDKKKIDVPAIRCSSGMFYDFCIKDMTAILEASREWSQENDK</sequence>
<accession>A0A318EV48</accession>
<evidence type="ECO:0000256" key="1">
    <source>
        <dbReference type="SAM" id="Phobius"/>
    </source>
</evidence>
<dbReference type="Proteomes" id="UP000247523">
    <property type="component" value="Unassembled WGS sequence"/>
</dbReference>
<keyword evidence="1" id="KW-0472">Membrane</keyword>
<proteinExistence type="predicted"/>
<evidence type="ECO:0000313" key="3">
    <source>
        <dbReference type="Proteomes" id="UP000247523"/>
    </source>
</evidence>
<dbReference type="EMBL" id="QICS01000002">
    <property type="protein sequence ID" value="PXV93382.1"/>
    <property type="molecule type" value="Genomic_DNA"/>
</dbReference>
<name>A0A318EV48_9FIRM</name>
<reference evidence="2 3" key="1">
    <citation type="submission" date="2018-05" db="EMBL/GenBank/DDBJ databases">
        <title>Genomic Encyclopedia of Type Strains, Phase IV (KMG-IV): sequencing the most valuable type-strain genomes for metagenomic binning, comparative biology and taxonomic classification.</title>
        <authorList>
            <person name="Goeker M."/>
        </authorList>
    </citation>
    <scope>NUCLEOTIDE SEQUENCE [LARGE SCALE GENOMIC DNA]</scope>
    <source>
        <strain evidence="2 3">DSM 28816</strain>
    </source>
</reference>
<keyword evidence="1" id="KW-0812">Transmembrane</keyword>
<protein>
    <submittedName>
        <fullName evidence="2">Uncharacterized protein</fullName>
    </submittedName>
</protein>
<keyword evidence="1" id="KW-1133">Transmembrane helix</keyword>
<comment type="caution">
    <text evidence="2">The sequence shown here is derived from an EMBL/GenBank/DDBJ whole genome shotgun (WGS) entry which is preliminary data.</text>
</comment>
<dbReference type="AlphaFoldDB" id="A0A318EV48"/>
<gene>
    <name evidence="2" type="ORF">C8E03_102150</name>
</gene>
<evidence type="ECO:0000313" key="2">
    <source>
        <dbReference type="EMBL" id="PXV93382.1"/>
    </source>
</evidence>
<feature type="transmembrane region" description="Helical" evidence="1">
    <location>
        <begin position="38"/>
        <end position="60"/>
    </location>
</feature>
<organism evidence="2 3">
    <name type="scientific">Lachnotalea glycerini</name>
    <dbReference type="NCBI Taxonomy" id="1763509"/>
    <lineage>
        <taxon>Bacteria</taxon>
        <taxon>Bacillati</taxon>
        <taxon>Bacillota</taxon>
        <taxon>Clostridia</taxon>
        <taxon>Lachnospirales</taxon>
        <taxon>Lachnospiraceae</taxon>
        <taxon>Lachnotalea</taxon>
    </lineage>
</organism>